<keyword evidence="6 13" id="KW-0732">Signal</keyword>
<dbReference type="OrthoDB" id="6046653at2"/>
<dbReference type="InterPro" id="IPR000531">
    <property type="entry name" value="Beta-barrel_TonB"/>
</dbReference>
<evidence type="ECO:0000259" key="15">
    <source>
        <dbReference type="Pfam" id="PF07715"/>
    </source>
</evidence>
<keyword evidence="5 10" id="KW-0812">Transmembrane</keyword>
<reference evidence="16 17" key="1">
    <citation type="submission" date="2018-06" db="EMBL/GenBank/DDBJ databases">
        <authorList>
            <consortium name="Pathogen Informatics"/>
            <person name="Doyle S."/>
        </authorList>
    </citation>
    <scope>NUCLEOTIDE SEQUENCE [LARGE SCALE GENOMIC DNA]</scope>
    <source>
        <strain evidence="16 17">NCTC13337</strain>
    </source>
</reference>
<proteinExistence type="inferred from homology"/>
<dbReference type="SUPFAM" id="SSF56935">
    <property type="entry name" value="Porins"/>
    <property type="match status" value="1"/>
</dbReference>
<name>A0A380MLP2_9GAMM</name>
<evidence type="ECO:0000256" key="9">
    <source>
        <dbReference type="ARBA" id="ARBA00023237"/>
    </source>
</evidence>
<evidence type="ECO:0000313" key="16">
    <source>
        <dbReference type="EMBL" id="SUO93168.1"/>
    </source>
</evidence>
<evidence type="ECO:0000256" key="5">
    <source>
        <dbReference type="ARBA" id="ARBA00022692"/>
    </source>
</evidence>
<feature type="short sequence motif" description="TonB C-terminal box" evidence="11">
    <location>
        <begin position="632"/>
        <end position="649"/>
    </location>
</feature>
<evidence type="ECO:0000256" key="3">
    <source>
        <dbReference type="ARBA" id="ARBA00022448"/>
    </source>
</evidence>
<evidence type="ECO:0000256" key="2">
    <source>
        <dbReference type="ARBA" id="ARBA00009810"/>
    </source>
</evidence>
<dbReference type="PROSITE" id="PS01156">
    <property type="entry name" value="TONB_DEPENDENT_REC_2"/>
    <property type="match status" value="1"/>
</dbReference>
<dbReference type="Proteomes" id="UP000254601">
    <property type="component" value="Unassembled WGS sequence"/>
</dbReference>
<dbReference type="Pfam" id="PF07715">
    <property type="entry name" value="Plug"/>
    <property type="match status" value="1"/>
</dbReference>
<keyword evidence="8 10" id="KW-0472">Membrane</keyword>
<dbReference type="GO" id="GO:0009279">
    <property type="term" value="C:cell outer membrane"/>
    <property type="evidence" value="ECO:0007669"/>
    <property type="project" value="UniProtKB-SubCell"/>
</dbReference>
<keyword evidence="17" id="KW-1185">Reference proteome</keyword>
<evidence type="ECO:0000256" key="13">
    <source>
        <dbReference type="SAM" id="SignalP"/>
    </source>
</evidence>
<dbReference type="PANTHER" id="PTHR30069:SF41">
    <property type="entry name" value="HEME_HEMOPEXIN UTILIZATION PROTEIN C"/>
    <property type="match status" value="1"/>
</dbReference>
<dbReference type="InterPro" id="IPR037066">
    <property type="entry name" value="Plug_dom_sf"/>
</dbReference>
<gene>
    <name evidence="16" type="primary">hxuC</name>
    <name evidence="16" type="ORF">NCTC13337_00087</name>
</gene>
<keyword evidence="9 10" id="KW-0998">Cell outer membrane</keyword>
<dbReference type="Gene3D" id="2.40.170.20">
    <property type="entry name" value="TonB-dependent receptor, beta-barrel domain"/>
    <property type="match status" value="1"/>
</dbReference>
<evidence type="ECO:0000256" key="8">
    <source>
        <dbReference type="ARBA" id="ARBA00023136"/>
    </source>
</evidence>
<dbReference type="GO" id="GO:0044718">
    <property type="term" value="P:siderophore transmembrane transport"/>
    <property type="evidence" value="ECO:0007669"/>
    <property type="project" value="TreeGrafter"/>
</dbReference>
<evidence type="ECO:0000256" key="11">
    <source>
        <dbReference type="PROSITE-ProRule" id="PRU10144"/>
    </source>
</evidence>
<evidence type="ECO:0000313" key="17">
    <source>
        <dbReference type="Proteomes" id="UP000254601"/>
    </source>
</evidence>
<dbReference type="Gene3D" id="2.170.130.10">
    <property type="entry name" value="TonB-dependent receptor, plug domain"/>
    <property type="match status" value="1"/>
</dbReference>
<accession>A0A380MLP2</accession>
<evidence type="ECO:0000256" key="4">
    <source>
        <dbReference type="ARBA" id="ARBA00022452"/>
    </source>
</evidence>
<evidence type="ECO:0000256" key="12">
    <source>
        <dbReference type="RuleBase" id="RU003357"/>
    </source>
</evidence>
<feature type="domain" description="TonB-dependent receptor plug" evidence="15">
    <location>
        <begin position="38"/>
        <end position="134"/>
    </location>
</feature>
<dbReference type="InterPro" id="IPR036942">
    <property type="entry name" value="Beta-barrel_TonB_sf"/>
</dbReference>
<evidence type="ECO:0000256" key="1">
    <source>
        <dbReference type="ARBA" id="ARBA00004571"/>
    </source>
</evidence>
<feature type="signal peptide" evidence="13">
    <location>
        <begin position="1"/>
        <end position="19"/>
    </location>
</feature>
<dbReference type="RefSeq" id="WP_072577269.1">
    <property type="nucleotide sequence ID" value="NZ_LWHB01000152.1"/>
</dbReference>
<sequence>MRSLCLAPLTIAISSAVAAAQSPMVLSEITVGSEKSSLNPAVTVTSRTEIESKQADNIADVLNDNPGVNVGGSAAINSIITVHGAPDDVLNVSIDGARQEGWLFHHSGNYNIDSSLLKQVTVNAGSNSIREVDSQAGSVRFETVEAKDLLESGKSFGGFAKYQFTTNKNQNDYSVALYGRIAEQLDLLAYAHYLKGQSGKSGDGQKIGVGSEQKNALLKATWDISPEQSLSASYERYYNNALTNFRANFGYADGGEMAKYETSRDTATLAYRLNPADNPYLNLDANFYHTQTGLNPMQKLDGSSEKRSDTTVTTNGFRFENRSYLANNGFDQTISIGGEIRKTTAKKPQKNKADTQESIRQYTIYAEDAVGFNQQQFILTPALRFDRYQTQYIGLNKSFNHLSGALAGRWNINDNLGVFISGTQIYQAPPMQEIYTQPRYGYQKDLKATEGWNYQGGIEYQQNQLAGNDTLKLGATVFYTDFSHFVSLNGKQYEDLGKAKVKGVELKAAYQIENFDSRLSYSHARSKVNANGLPAYRHGDIGDTIDVNLGYAFPSIDTKINWHSRWVKGFNTSGASRGNISHFHKEGYNVHDFSLSYQPSRGYLKGLELNAGVYNLFNKNYVEHSSYLGSYGNDRALGRNYRLGFKYAF</sequence>
<comment type="similarity">
    <text evidence="2 10 12">Belongs to the TonB-dependent receptor family.</text>
</comment>
<evidence type="ECO:0000256" key="7">
    <source>
        <dbReference type="ARBA" id="ARBA00023077"/>
    </source>
</evidence>
<dbReference type="Pfam" id="PF00593">
    <property type="entry name" value="TonB_dep_Rec_b-barrel"/>
    <property type="match status" value="1"/>
</dbReference>
<evidence type="ECO:0000256" key="10">
    <source>
        <dbReference type="PROSITE-ProRule" id="PRU01360"/>
    </source>
</evidence>
<keyword evidence="4 10" id="KW-1134">Transmembrane beta strand</keyword>
<dbReference type="CDD" id="cd01347">
    <property type="entry name" value="ligand_gated_channel"/>
    <property type="match status" value="1"/>
</dbReference>
<dbReference type="PANTHER" id="PTHR30069">
    <property type="entry name" value="TONB-DEPENDENT OUTER MEMBRANE RECEPTOR"/>
    <property type="match status" value="1"/>
</dbReference>
<dbReference type="InterPro" id="IPR039426">
    <property type="entry name" value="TonB-dep_rcpt-like"/>
</dbReference>
<dbReference type="PROSITE" id="PS52016">
    <property type="entry name" value="TONB_DEPENDENT_REC_3"/>
    <property type="match status" value="1"/>
</dbReference>
<protein>
    <submittedName>
        <fullName evidence="16">Heme/hemopexin utilization protein C</fullName>
    </submittedName>
</protein>
<comment type="subcellular location">
    <subcellularLocation>
        <location evidence="1 10">Cell outer membrane</location>
        <topology evidence="1 10">Multi-pass membrane protein</topology>
    </subcellularLocation>
</comment>
<feature type="chain" id="PRO_5016796733" evidence="13">
    <location>
        <begin position="20"/>
        <end position="649"/>
    </location>
</feature>
<feature type="domain" description="TonB-dependent receptor-like beta-barrel" evidence="14">
    <location>
        <begin position="228"/>
        <end position="616"/>
    </location>
</feature>
<dbReference type="InterPro" id="IPR010917">
    <property type="entry name" value="TonB_rcpt_CS"/>
</dbReference>
<dbReference type="InterPro" id="IPR012910">
    <property type="entry name" value="Plug_dom"/>
</dbReference>
<dbReference type="GO" id="GO:0015344">
    <property type="term" value="F:siderophore uptake transmembrane transporter activity"/>
    <property type="evidence" value="ECO:0007669"/>
    <property type="project" value="TreeGrafter"/>
</dbReference>
<dbReference type="EMBL" id="UHIC01000001">
    <property type="protein sequence ID" value="SUO93168.1"/>
    <property type="molecule type" value="Genomic_DNA"/>
</dbReference>
<dbReference type="AlphaFoldDB" id="A0A380MLP2"/>
<organism evidence="16 17">
    <name type="scientific">Suttonella ornithocola</name>
    <dbReference type="NCBI Taxonomy" id="279832"/>
    <lineage>
        <taxon>Bacteria</taxon>
        <taxon>Pseudomonadati</taxon>
        <taxon>Pseudomonadota</taxon>
        <taxon>Gammaproteobacteria</taxon>
        <taxon>Cardiobacteriales</taxon>
        <taxon>Cardiobacteriaceae</taxon>
        <taxon>Suttonella</taxon>
    </lineage>
</organism>
<evidence type="ECO:0000256" key="6">
    <source>
        <dbReference type="ARBA" id="ARBA00022729"/>
    </source>
</evidence>
<keyword evidence="7 12" id="KW-0798">TonB box</keyword>
<keyword evidence="3 10" id="KW-0813">Transport</keyword>
<evidence type="ECO:0000259" key="14">
    <source>
        <dbReference type="Pfam" id="PF00593"/>
    </source>
</evidence>